<dbReference type="AlphaFoldDB" id="A0A809S4F4"/>
<proteinExistence type="predicted"/>
<protein>
    <recommendedName>
        <fullName evidence="4">Transmembrane protein</fullName>
    </recommendedName>
</protein>
<gene>
    <name evidence="2" type="ORF">NPRO_11920</name>
</gene>
<sequence length="145" mass="15830">MAPRTQSGNRFGIRFVKWALLGTALYLVGTSFWTAEVGAQYKAKQVALDHRFHEAAEKLEATFKNPAATPAEREAADRELKDISATIHEESHSGFSGTDAIVASVLALPVLWCAALLPAFLIHRSRSRLEVSNLDPAVNSKREAA</sequence>
<evidence type="ECO:0008006" key="4">
    <source>
        <dbReference type="Google" id="ProtNLM"/>
    </source>
</evidence>
<evidence type="ECO:0000313" key="2">
    <source>
        <dbReference type="EMBL" id="BBO23597.1"/>
    </source>
</evidence>
<evidence type="ECO:0000313" key="3">
    <source>
        <dbReference type="Proteomes" id="UP000662873"/>
    </source>
</evidence>
<reference evidence="2" key="1">
    <citation type="journal article" name="DNA Res.">
        <title>The physiological potential of anammox bacteria as revealed by their core genome structure.</title>
        <authorList>
            <person name="Okubo T."/>
            <person name="Toyoda A."/>
            <person name="Fukuhara K."/>
            <person name="Uchiyama I."/>
            <person name="Harigaya Y."/>
            <person name="Kuroiwa M."/>
            <person name="Suzuki T."/>
            <person name="Murakami Y."/>
            <person name="Suwa Y."/>
            <person name="Takami H."/>
        </authorList>
    </citation>
    <scope>NUCLEOTIDE SEQUENCE</scope>
    <source>
        <strain evidence="2">317325-2</strain>
    </source>
</reference>
<keyword evidence="1" id="KW-1133">Transmembrane helix</keyword>
<feature type="transmembrane region" description="Helical" evidence="1">
    <location>
        <begin position="12"/>
        <end position="33"/>
    </location>
</feature>
<keyword evidence="1" id="KW-0812">Transmembrane</keyword>
<dbReference type="Proteomes" id="UP000662873">
    <property type="component" value="Chromosome"/>
</dbReference>
<feature type="transmembrane region" description="Helical" evidence="1">
    <location>
        <begin position="100"/>
        <end position="122"/>
    </location>
</feature>
<dbReference type="KEGG" id="npy:NPRO_11920"/>
<keyword evidence="1" id="KW-0472">Membrane</keyword>
<organism evidence="2 3">
    <name type="scientific">Candidatus Nitrosymbiomonas proteolyticus</name>
    <dbReference type="NCBI Taxonomy" id="2608984"/>
    <lineage>
        <taxon>Bacteria</taxon>
        <taxon>Bacillati</taxon>
        <taxon>Armatimonadota</taxon>
        <taxon>Armatimonadota incertae sedis</taxon>
        <taxon>Candidatus Nitrosymbiomonas</taxon>
    </lineage>
</organism>
<accession>A0A809S4F4</accession>
<name>A0A809S4F4_9BACT</name>
<dbReference type="EMBL" id="AP021858">
    <property type="protein sequence ID" value="BBO23597.1"/>
    <property type="molecule type" value="Genomic_DNA"/>
</dbReference>
<evidence type="ECO:0000256" key="1">
    <source>
        <dbReference type="SAM" id="Phobius"/>
    </source>
</evidence>